<keyword evidence="4 7" id="KW-0808">Transferase</keyword>
<keyword evidence="3 8" id="KW-0816">Tricarboxylic acid cycle</keyword>
<dbReference type="InterPro" id="IPR024176">
    <property type="entry name" value="Citrate_synthase_bac-typ"/>
</dbReference>
<dbReference type="PANTHER" id="PTHR42871">
    <property type="entry name" value="CITRATE SYNTHASE"/>
    <property type="match status" value="1"/>
</dbReference>
<dbReference type="NCBIfam" id="NF004126">
    <property type="entry name" value="PRK05614.1"/>
    <property type="match status" value="1"/>
</dbReference>
<proteinExistence type="inferred from homology"/>
<organism evidence="10 11">
    <name type="scientific">Tistrella bauzanensis</name>
    <dbReference type="NCBI Taxonomy" id="657419"/>
    <lineage>
        <taxon>Bacteria</taxon>
        <taxon>Pseudomonadati</taxon>
        <taxon>Pseudomonadota</taxon>
        <taxon>Alphaproteobacteria</taxon>
        <taxon>Geminicoccales</taxon>
        <taxon>Geminicoccaceae</taxon>
        <taxon>Tistrella</taxon>
    </lineage>
</organism>
<dbReference type="InterPro" id="IPR002020">
    <property type="entry name" value="Citrate_synthase"/>
</dbReference>
<comment type="catalytic activity">
    <reaction evidence="5 8">
        <text>oxaloacetate + acetyl-CoA + H2O = citrate + CoA + H(+)</text>
        <dbReference type="Rhea" id="RHEA:16845"/>
        <dbReference type="ChEBI" id="CHEBI:15377"/>
        <dbReference type="ChEBI" id="CHEBI:15378"/>
        <dbReference type="ChEBI" id="CHEBI:16452"/>
        <dbReference type="ChEBI" id="CHEBI:16947"/>
        <dbReference type="ChEBI" id="CHEBI:57287"/>
        <dbReference type="ChEBI" id="CHEBI:57288"/>
        <dbReference type="EC" id="2.3.3.16"/>
    </reaction>
</comment>
<accession>A0ABQ1ID89</accession>
<evidence type="ECO:0000313" key="11">
    <source>
        <dbReference type="Proteomes" id="UP000603352"/>
    </source>
</evidence>
<evidence type="ECO:0000256" key="4">
    <source>
        <dbReference type="ARBA" id="ARBA00022679"/>
    </source>
</evidence>
<gene>
    <name evidence="10" type="ORF">GCM10011505_14440</name>
</gene>
<comment type="caution">
    <text evidence="10">The sequence shown here is derived from an EMBL/GenBank/DDBJ whole genome shotgun (WGS) entry which is preliminary data.</text>
</comment>
<dbReference type="Gene3D" id="2.20.28.60">
    <property type="match status" value="1"/>
</dbReference>
<dbReference type="Pfam" id="PF00285">
    <property type="entry name" value="Citrate_synt"/>
    <property type="match status" value="1"/>
</dbReference>
<dbReference type="Gene3D" id="1.10.580.10">
    <property type="entry name" value="Citrate Synthase, domain 1"/>
    <property type="match status" value="1"/>
</dbReference>
<evidence type="ECO:0000256" key="6">
    <source>
        <dbReference type="NCBIfam" id="TIGR01798"/>
    </source>
</evidence>
<reference evidence="11" key="1">
    <citation type="journal article" date="2019" name="Int. J. Syst. Evol. Microbiol.">
        <title>The Global Catalogue of Microorganisms (GCM) 10K type strain sequencing project: providing services to taxonomists for standard genome sequencing and annotation.</title>
        <authorList>
            <consortium name="The Broad Institute Genomics Platform"/>
            <consortium name="The Broad Institute Genome Sequencing Center for Infectious Disease"/>
            <person name="Wu L."/>
            <person name="Ma J."/>
        </authorList>
    </citation>
    <scope>NUCLEOTIDE SEQUENCE [LARGE SCALE GENOMIC DNA]</scope>
    <source>
        <strain evidence="11">CGMCC 1.10188</strain>
    </source>
</reference>
<dbReference type="InterPro" id="IPR010953">
    <property type="entry name" value="Citrate_synthase_typ-I"/>
</dbReference>
<evidence type="ECO:0000256" key="3">
    <source>
        <dbReference type="ARBA" id="ARBA00022532"/>
    </source>
</evidence>
<dbReference type="PROSITE" id="PS00480">
    <property type="entry name" value="CITRATE_SYNTHASE"/>
    <property type="match status" value="1"/>
</dbReference>
<evidence type="ECO:0000256" key="5">
    <source>
        <dbReference type="ARBA" id="ARBA00049288"/>
    </source>
</evidence>
<dbReference type="InterPro" id="IPR016143">
    <property type="entry name" value="Citrate_synth-like_sm_a-sub"/>
</dbReference>
<dbReference type="Proteomes" id="UP000603352">
    <property type="component" value="Unassembled WGS sequence"/>
</dbReference>
<dbReference type="CDD" id="cd06114">
    <property type="entry name" value="EcCS_like"/>
    <property type="match status" value="1"/>
</dbReference>
<dbReference type="InterPro" id="IPR016142">
    <property type="entry name" value="Citrate_synth-like_lrg_a-sub"/>
</dbReference>
<evidence type="ECO:0000256" key="1">
    <source>
        <dbReference type="ARBA" id="ARBA00004751"/>
    </source>
</evidence>
<comment type="pathway">
    <text evidence="1 8">Carbohydrate metabolism; tricarboxylic acid cycle; isocitrate from oxaloacetate: step 1/2.</text>
</comment>
<evidence type="ECO:0000256" key="2">
    <source>
        <dbReference type="ARBA" id="ARBA00010566"/>
    </source>
</evidence>
<sequence length="437" mass="48604">MTENTAVRAGTVTITDDISGQSHELPILNGTSGNMVIDIRSLGGKTGYFTYDPGFMATASCESRITFIDGDKGELLHRGYPIDQLATKSNFLEVAYLMMNGELPSKDEYTTFERNITRHTMLHEQLTKFFTGFRRDAHPMAVMVGVVGAMSAFYHDSTDINDPAHRVIASHRLIAKVPTIAAMAYKYSVGQPFVYPRNDLGYAENFLHMMFSVPCEPYEVNPVLARAMDRILILHADHEQNASTSTVRLAGSSGANPFACIAAGIACLWGPAHGGANEAVIKMLEEIGSADKIPEFIARAKDKDDPFRLMGFGHRVYKNFDPRATIMRQTCHEVLGELGIKDEPLLDIAMKLEKIALEDDYFVQRKLYPNVDFYSGIILRAMGIPTSLFTVLFAVARTVGWVAQWNEMIEDPTQKIGRPRQLYIGAAARDYVELGQR</sequence>
<comment type="similarity">
    <text evidence="2 7 9">Belongs to the citrate synthase family.</text>
</comment>
<dbReference type="Gene3D" id="1.10.230.10">
    <property type="entry name" value="Cytochrome P450-Terp, domain 2"/>
    <property type="match status" value="1"/>
</dbReference>
<keyword evidence="11" id="KW-1185">Reference proteome</keyword>
<protein>
    <recommendedName>
        <fullName evidence="6 7">Citrate synthase</fullName>
    </recommendedName>
</protein>
<dbReference type="SUPFAM" id="SSF48256">
    <property type="entry name" value="Citrate synthase"/>
    <property type="match status" value="1"/>
</dbReference>
<dbReference type="NCBIfam" id="TIGR01798">
    <property type="entry name" value="cit_synth_I"/>
    <property type="match status" value="1"/>
</dbReference>
<dbReference type="PIRSF" id="PIRSF001369">
    <property type="entry name" value="Citrate_synth"/>
    <property type="match status" value="1"/>
</dbReference>
<evidence type="ECO:0000256" key="9">
    <source>
        <dbReference type="RuleBase" id="RU003406"/>
    </source>
</evidence>
<dbReference type="PANTHER" id="PTHR42871:SF1">
    <property type="entry name" value="CITRATE SYNTHASE"/>
    <property type="match status" value="1"/>
</dbReference>
<name>A0ABQ1ID89_9PROT</name>
<dbReference type="EMBL" id="BMDZ01000011">
    <property type="protein sequence ID" value="GGB34113.1"/>
    <property type="molecule type" value="Genomic_DNA"/>
</dbReference>
<dbReference type="RefSeq" id="WP_188576229.1">
    <property type="nucleotide sequence ID" value="NZ_BMDZ01000011.1"/>
</dbReference>
<dbReference type="InterPro" id="IPR036969">
    <property type="entry name" value="Citrate_synthase_sf"/>
</dbReference>
<dbReference type="InterPro" id="IPR019810">
    <property type="entry name" value="Citrate_synthase_AS"/>
</dbReference>
<evidence type="ECO:0000313" key="10">
    <source>
        <dbReference type="EMBL" id="GGB34113.1"/>
    </source>
</evidence>
<evidence type="ECO:0000256" key="8">
    <source>
        <dbReference type="RuleBase" id="RU003370"/>
    </source>
</evidence>
<dbReference type="PRINTS" id="PR00143">
    <property type="entry name" value="CITRTSNTHASE"/>
</dbReference>
<evidence type="ECO:0000256" key="7">
    <source>
        <dbReference type="PIRNR" id="PIRNR001369"/>
    </source>
</evidence>